<comment type="subcellular location">
    <subcellularLocation>
        <location evidence="1">Membrane</location>
        <topology evidence="1">Multi-pass membrane protein</topology>
    </subcellularLocation>
</comment>
<dbReference type="AlphaFoldDB" id="A0A0K1PHE6"/>
<dbReference type="OrthoDB" id="9759676at2"/>
<evidence type="ECO:0000256" key="2">
    <source>
        <dbReference type="ARBA" id="ARBA00022692"/>
    </source>
</evidence>
<evidence type="ECO:0000256" key="4">
    <source>
        <dbReference type="ARBA" id="ARBA00023136"/>
    </source>
</evidence>
<accession>A0A0K1PHE6</accession>
<keyword evidence="7" id="KW-1185">Reference proteome</keyword>
<dbReference type="KEGG" id="vin:AKJ08_3208"/>
<dbReference type="RefSeq" id="WP_050726937.1">
    <property type="nucleotide sequence ID" value="NZ_CP012332.1"/>
</dbReference>
<gene>
    <name evidence="6" type="ORF">AKJ08_3208</name>
</gene>
<feature type="transmembrane region" description="Helical" evidence="5">
    <location>
        <begin position="145"/>
        <end position="161"/>
    </location>
</feature>
<keyword evidence="4 5" id="KW-0472">Membrane</keyword>
<protein>
    <submittedName>
        <fullName evidence="6">Amino acid permease</fullName>
    </submittedName>
</protein>
<feature type="transmembrane region" description="Helical" evidence="5">
    <location>
        <begin position="116"/>
        <end position="138"/>
    </location>
</feature>
<dbReference type="Pfam" id="PF13520">
    <property type="entry name" value="AA_permease_2"/>
    <property type="match status" value="1"/>
</dbReference>
<evidence type="ECO:0000313" key="6">
    <source>
        <dbReference type="EMBL" id="AKU92821.1"/>
    </source>
</evidence>
<feature type="transmembrane region" description="Helical" evidence="5">
    <location>
        <begin position="442"/>
        <end position="464"/>
    </location>
</feature>
<dbReference type="STRING" id="1391653.AKJ08_3208"/>
<keyword evidence="3 5" id="KW-1133">Transmembrane helix</keyword>
<dbReference type="PATRIC" id="fig|1391653.3.peg.3353"/>
<feature type="transmembrane region" description="Helical" evidence="5">
    <location>
        <begin position="167"/>
        <end position="188"/>
    </location>
</feature>
<dbReference type="InterPro" id="IPR002293">
    <property type="entry name" value="AA/rel_permease1"/>
</dbReference>
<feature type="transmembrane region" description="Helical" evidence="5">
    <location>
        <begin position="303"/>
        <end position="324"/>
    </location>
</feature>
<dbReference type="InterPro" id="IPR053153">
    <property type="entry name" value="APC_K+_Transporter"/>
</dbReference>
<dbReference type="GO" id="GO:0016020">
    <property type="term" value="C:membrane"/>
    <property type="evidence" value="ECO:0007669"/>
    <property type="project" value="UniProtKB-SubCell"/>
</dbReference>
<feature type="transmembrane region" description="Helical" evidence="5">
    <location>
        <begin position="253"/>
        <end position="271"/>
    </location>
</feature>
<keyword evidence="2 5" id="KW-0812">Transmembrane</keyword>
<evidence type="ECO:0000256" key="5">
    <source>
        <dbReference type="SAM" id="Phobius"/>
    </source>
</evidence>
<dbReference type="PANTHER" id="PTHR47704">
    <property type="entry name" value="POTASSIUM TRANSPORTER KIMA"/>
    <property type="match status" value="1"/>
</dbReference>
<feature type="transmembrane region" description="Helical" evidence="5">
    <location>
        <begin position="416"/>
        <end position="436"/>
    </location>
</feature>
<dbReference type="PANTHER" id="PTHR47704:SF1">
    <property type="entry name" value="POTASSIUM TRANSPORTER KIMA"/>
    <property type="match status" value="1"/>
</dbReference>
<feature type="transmembrane region" description="Helical" evidence="5">
    <location>
        <begin position="377"/>
        <end position="395"/>
    </location>
</feature>
<organism evidence="6 7">
    <name type="scientific">Vulgatibacter incomptus</name>
    <dbReference type="NCBI Taxonomy" id="1391653"/>
    <lineage>
        <taxon>Bacteria</taxon>
        <taxon>Pseudomonadati</taxon>
        <taxon>Myxococcota</taxon>
        <taxon>Myxococcia</taxon>
        <taxon>Myxococcales</taxon>
        <taxon>Cystobacterineae</taxon>
        <taxon>Vulgatibacteraceae</taxon>
        <taxon>Vulgatibacter</taxon>
    </lineage>
</organism>
<name>A0A0K1PHE6_9BACT</name>
<feature type="transmembrane region" description="Helical" evidence="5">
    <location>
        <begin position="46"/>
        <end position="79"/>
    </location>
</feature>
<feature type="transmembrane region" description="Helical" evidence="5">
    <location>
        <begin position="91"/>
        <end position="110"/>
    </location>
</feature>
<evidence type="ECO:0000256" key="3">
    <source>
        <dbReference type="ARBA" id="ARBA00022989"/>
    </source>
</evidence>
<dbReference type="Proteomes" id="UP000055590">
    <property type="component" value="Chromosome"/>
</dbReference>
<proteinExistence type="predicted"/>
<dbReference type="GO" id="GO:0022857">
    <property type="term" value="F:transmembrane transporter activity"/>
    <property type="evidence" value="ECO:0007669"/>
    <property type="project" value="InterPro"/>
</dbReference>
<dbReference type="Gene3D" id="1.20.1740.10">
    <property type="entry name" value="Amino acid/polyamine transporter I"/>
    <property type="match status" value="1"/>
</dbReference>
<dbReference type="EMBL" id="CP012332">
    <property type="protein sequence ID" value="AKU92821.1"/>
    <property type="molecule type" value="Genomic_DNA"/>
</dbReference>
<evidence type="ECO:0000256" key="1">
    <source>
        <dbReference type="ARBA" id="ARBA00004141"/>
    </source>
</evidence>
<evidence type="ECO:0000313" key="7">
    <source>
        <dbReference type="Proteomes" id="UP000055590"/>
    </source>
</evidence>
<feature type="transmembrane region" description="Helical" evidence="5">
    <location>
        <begin position="351"/>
        <end position="371"/>
    </location>
</feature>
<reference evidence="6 7" key="1">
    <citation type="submission" date="2015-08" db="EMBL/GenBank/DDBJ databases">
        <authorList>
            <person name="Babu N.S."/>
            <person name="Beckwith C.J."/>
            <person name="Beseler K.G."/>
            <person name="Brison A."/>
            <person name="Carone J.V."/>
            <person name="Caskin T.P."/>
            <person name="Diamond M."/>
            <person name="Durham M.E."/>
            <person name="Foxe J.M."/>
            <person name="Go M."/>
            <person name="Henderson B.A."/>
            <person name="Jones I.B."/>
            <person name="McGettigan J.A."/>
            <person name="Micheletti S.J."/>
            <person name="Nasrallah M.E."/>
            <person name="Ortiz D."/>
            <person name="Piller C.R."/>
            <person name="Privatt S.R."/>
            <person name="Schneider S.L."/>
            <person name="Sharp S."/>
            <person name="Smith T.C."/>
            <person name="Stanton J.D."/>
            <person name="Ullery H.E."/>
            <person name="Wilson R.J."/>
            <person name="Serrano M.G."/>
            <person name="Buck G."/>
            <person name="Lee V."/>
            <person name="Wang Y."/>
            <person name="Carvalho R."/>
            <person name="Voegtly L."/>
            <person name="Shi R."/>
            <person name="Duckworth R."/>
            <person name="Johnson A."/>
            <person name="Loviza R."/>
            <person name="Walstead R."/>
            <person name="Shah Z."/>
            <person name="Kiflezghi M."/>
            <person name="Wade K."/>
            <person name="Ball S.L."/>
            <person name="Bradley K.W."/>
            <person name="Asai D.J."/>
            <person name="Bowman C.A."/>
            <person name="Russell D.A."/>
            <person name="Pope W.H."/>
            <person name="Jacobs-Sera D."/>
            <person name="Hendrix R.W."/>
            <person name="Hatfull G.F."/>
        </authorList>
    </citation>
    <scope>NUCLEOTIDE SEQUENCE [LARGE SCALE GENOMIC DNA]</scope>
    <source>
        <strain evidence="6 7">DSM 27710</strain>
    </source>
</reference>
<sequence>MSLRAWVFGRRLATAEEAAEEIGPREGVPALGLDALSSAAYGPEAALTVLLVLGAVGVGYLPTFILAIVALLLIVYFSYRQTIAAYPNGGGSYIVAHANLGPTAGIVAAASLSIDYILNVAVGISAGVGAVVSVFPVLQPHLTECCLVILAFLTLVNLRGIREAGLVFMAPTYLFCASVGLALALGVWHTLIQGGHPRAITPSAPLPQAVEPVGLWLMLRAFANGCTALTGVEAVSNAVPAFREPRTRLAQRTLGIIIGFLALMLLGIGWLCKAYGVGATEPGQPGYQSVLSQLVGAIAGRGVLYFVVQASTFTVLCLSANTSFSDFPRVSRLLAMDGYLPNVFTHRGRRLAFSGGIIVLAVLAGMLLILFRGVTNSLIPLFAVGAFGAFTMSQAGMVKHWWDRRREGGFPVRRSMAMNAVGAVATGTTLAVIIASKFTEGAWISLLLIAALFLLYSSVHRYYVQTRRALERSEAIDLSSLAPVRAVVPLKYWNKASQRSLALALRISKSVQVVQVMTGDDPPDRLRRNWHDWVVEPARAAGLGEPELVEVPSNYRQFVAPLVAHVRDLQRRHPGCEVVVILSAIHGRHWYHQLLHNHRAEVLEARFLLREKPAVTVIVTPWRLDED</sequence>